<dbReference type="PANTHER" id="PTHR48101:SF4">
    <property type="entry name" value="METHYLMALONYL-COA MUTASE, MITOCHONDRIAL"/>
    <property type="match status" value="1"/>
</dbReference>
<keyword evidence="4" id="KW-0413">Isomerase</keyword>
<sequence>MTDQSLKLASEFPPADYAAWRKLAEAALNGAPFDKKLVTHLRDGFDVQPIYTADDLDGDIAQIHPSLIATYSQLAADAGPDGNTNTTVAATGWDIRQLHAHPAPKTVNDAILEDLESGVTSVLLRLDHAARFGHGPDGPHGNDAGLGGVMIYNLDDLNHTLNGVYTNLAPIALDAGAATIPCAALLAARMAREDDVSDATPAFNLDPLGTYVAEGFCPTDLATALKQAGGFARTISTKFPHGTAITVNSTPWYNAGATDSMELAISLATGLAYFRAMVDAGMDGAKAATSITFTTAIGTDFFAGIAKLRALRLMWRRILQASGIEGCVITINAISAAQIISKVDPWVNMLRTTVTSFAAGLGGADSVVCLPYDHAIGLPDGFSRRIARNTQLILQEESNVHRVIDPAGGAWFIENLTRDLAQHAWQKFQAIEGDGGIIAAIENGTLADEIATSWTNRASRLATRRDPLTGVSEFPNLVEAAVTCNQPDIAALRAAVQNRPGTPDTTIGTDFDDLITAAAKGASIKQLFNALYGDGASATRMAPLPMHRLSEAFEANRRRASAHQHETGQPPKIFLCNIGKVADHTARAMFARNFFGAGGIDAIGNNGFSSGHDAANAFRQSGAKIAIICGSDTQYAEHAAEMAKSLNAAGASKIFLAGHPGDNRAAFEAAGINDFIFVGSDVVAITTAVLDHLGVK</sequence>
<dbReference type="Proteomes" id="UP000193391">
    <property type="component" value="Unassembled WGS sequence"/>
</dbReference>
<name>A0A1Y2L4F9_9PROT</name>
<keyword evidence="3" id="KW-0846">Cobalamin</keyword>
<reference evidence="7 8" key="1">
    <citation type="submission" date="2014-03" db="EMBL/GenBank/DDBJ databases">
        <title>The draft genome sequence of Thalassospira mesophila JCM 18969.</title>
        <authorList>
            <person name="Lai Q."/>
            <person name="Shao Z."/>
        </authorList>
    </citation>
    <scope>NUCLEOTIDE SEQUENCE [LARGE SCALE GENOMIC DNA]</scope>
    <source>
        <strain evidence="7 8">JCM 18969</strain>
    </source>
</reference>
<comment type="caution">
    <text evidence="7">The sequence shown here is derived from an EMBL/GenBank/DDBJ whole genome shotgun (WGS) entry which is preliminary data.</text>
</comment>
<organism evidence="7 8">
    <name type="scientific">Thalassospira mesophila</name>
    <dbReference type="NCBI Taxonomy" id="1293891"/>
    <lineage>
        <taxon>Bacteria</taxon>
        <taxon>Pseudomonadati</taxon>
        <taxon>Pseudomonadota</taxon>
        <taxon>Alphaproteobacteria</taxon>
        <taxon>Rhodospirillales</taxon>
        <taxon>Thalassospiraceae</taxon>
        <taxon>Thalassospira</taxon>
    </lineage>
</organism>
<dbReference type="Gene3D" id="3.40.50.280">
    <property type="entry name" value="Cobalamin-binding domain"/>
    <property type="match status" value="1"/>
</dbReference>
<keyword evidence="8" id="KW-1185">Reference proteome</keyword>
<dbReference type="SUPFAM" id="SSF52242">
    <property type="entry name" value="Cobalamin (vitamin B12)-binding domain"/>
    <property type="match status" value="1"/>
</dbReference>
<keyword evidence="5" id="KW-0170">Cobalt</keyword>
<dbReference type="GO" id="GO:0046872">
    <property type="term" value="F:metal ion binding"/>
    <property type="evidence" value="ECO:0007669"/>
    <property type="project" value="InterPro"/>
</dbReference>
<dbReference type="CDD" id="cd03677">
    <property type="entry name" value="MM_CoA_mutase_beta"/>
    <property type="match status" value="1"/>
</dbReference>
<proteinExistence type="inferred from homology"/>
<dbReference type="InterPro" id="IPR016176">
    <property type="entry name" value="Cbl-dep_enz_cat"/>
</dbReference>
<gene>
    <name evidence="7" type="ORF">TMES_03035</name>
</gene>
<dbReference type="Gene3D" id="3.20.20.240">
    <property type="entry name" value="Methylmalonyl-CoA mutase"/>
    <property type="match status" value="1"/>
</dbReference>
<dbReference type="RefSeq" id="WP_085579254.1">
    <property type="nucleotide sequence ID" value="NZ_JFKA01000001.1"/>
</dbReference>
<comment type="similarity">
    <text evidence="2">Belongs to the methylmalonyl-CoA mutase family.</text>
</comment>
<dbReference type="PANTHER" id="PTHR48101">
    <property type="entry name" value="METHYLMALONYL-COA MUTASE, MITOCHONDRIAL-RELATED"/>
    <property type="match status" value="1"/>
</dbReference>
<dbReference type="InterPro" id="IPR006099">
    <property type="entry name" value="MeMalonylCoA_mutase_a/b_cat"/>
</dbReference>
<dbReference type="SUPFAM" id="SSF51703">
    <property type="entry name" value="Cobalamin (vitamin B12)-dependent enzymes"/>
    <property type="match status" value="1"/>
</dbReference>
<evidence type="ECO:0000313" key="7">
    <source>
        <dbReference type="EMBL" id="OSQ40705.1"/>
    </source>
</evidence>
<dbReference type="STRING" id="1293891.TMES_03035"/>
<evidence type="ECO:0000256" key="4">
    <source>
        <dbReference type="ARBA" id="ARBA00023235"/>
    </source>
</evidence>
<dbReference type="InterPro" id="IPR036724">
    <property type="entry name" value="Cobalamin-bd_sf"/>
</dbReference>
<evidence type="ECO:0000259" key="6">
    <source>
        <dbReference type="Pfam" id="PF01642"/>
    </source>
</evidence>
<evidence type="ECO:0000313" key="8">
    <source>
        <dbReference type="Proteomes" id="UP000193391"/>
    </source>
</evidence>
<dbReference type="AlphaFoldDB" id="A0A1Y2L4F9"/>
<evidence type="ECO:0000256" key="5">
    <source>
        <dbReference type="ARBA" id="ARBA00023285"/>
    </source>
</evidence>
<dbReference type="Pfam" id="PF01642">
    <property type="entry name" value="MM_CoA_mutase"/>
    <property type="match status" value="1"/>
</dbReference>
<protein>
    <submittedName>
        <fullName evidence="7">Methylmalonyl-CoA mutase</fullName>
    </submittedName>
</protein>
<dbReference type="OrthoDB" id="9762378at2"/>
<dbReference type="GO" id="GO:0016866">
    <property type="term" value="F:intramolecular transferase activity"/>
    <property type="evidence" value="ECO:0007669"/>
    <property type="project" value="InterPro"/>
</dbReference>
<dbReference type="EMBL" id="JFKA01000001">
    <property type="protein sequence ID" value="OSQ40705.1"/>
    <property type="molecule type" value="Genomic_DNA"/>
</dbReference>
<comment type="cofactor">
    <cofactor evidence="1">
        <name>adenosylcob(III)alamin</name>
        <dbReference type="ChEBI" id="CHEBI:18408"/>
    </cofactor>
</comment>
<accession>A0A1Y2L4F9</accession>
<evidence type="ECO:0000256" key="1">
    <source>
        <dbReference type="ARBA" id="ARBA00001922"/>
    </source>
</evidence>
<evidence type="ECO:0000256" key="2">
    <source>
        <dbReference type="ARBA" id="ARBA00008465"/>
    </source>
</evidence>
<evidence type="ECO:0000256" key="3">
    <source>
        <dbReference type="ARBA" id="ARBA00022628"/>
    </source>
</evidence>
<dbReference type="GO" id="GO:0031419">
    <property type="term" value="F:cobalamin binding"/>
    <property type="evidence" value="ECO:0007669"/>
    <property type="project" value="UniProtKB-KW"/>
</dbReference>
<feature type="domain" description="Methylmalonyl-CoA mutase alpha/beta chain catalytic" evidence="6">
    <location>
        <begin position="43"/>
        <end position="494"/>
    </location>
</feature>